<evidence type="ECO:0000313" key="1">
    <source>
        <dbReference type="EMBL" id="QEE18873.1"/>
    </source>
</evidence>
<dbReference type="KEGG" id="yti:FNA67_01180"/>
<sequence>MKRNQLIQKLNKEARDMGVPFSVNMGRGKGGHCIVFFGDMQTTVKSGEITPMYEKLIRKQLGLK</sequence>
<dbReference type="OrthoDB" id="426853at2"/>
<protein>
    <submittedName>
        <fullName evidence="1">Uncharacterized protein</fullName>
    </submittedName>
</protein>
<keyword evidence="2" id="KW-1185">Reference proteome</keyword>
<dbReference type="Proteomes" id="UP000321062">
    <property type="component" value="Chromosome"/>
</dbReference>
<name>A0A5B9DIH2_9HYPH</name>
<dbReference type="EMBL" id="CP041690">
    <property type="protein sequence ID" value="QEE18873.1"/>
    <property type="molecule type" value="Genomic_DNA"/>
</dbReference>
<organism evidence="1 2">
    <name type="scientific">Paradevosia tibetensis</name>
    <dbReference type="NCBI Taxonomy" id="1447062"/>
    <lineage>
        <taxon>Bacteria</taxon>
        <taxon>Pseudomonadati</taxon>
        <taxon>Pseudomonadota</taxon>
        <taxon>Alphaproteobacteria</taxon>
        <taxon>Hyphomicrobiales</taxon>
        <taxon>Devosiaceae</taxon>
        <taxon>Paradevosia</taxon>
    </lineage>
</organism>
<dbReference type="AlphaFoldDB" id="A0A5B9DIH2"/>
<accession>A0A5B9DIH2</accession>
<dbReference type="RefSeq" id="WP_147654774.1">
    <property type="nucleotide sequence ID" value="NZ_BMFM01000001.1"/>
</dbReference>
<gene>
    <name evidence="1" type="ORF">FNA67_01180</name>
</gene>
<reference evidence="1 2" key="1">
    <citation type="journal article" date="2015" name="Int. J. Syst. Evol. Microbiol.">
        <title>Youhaiella tibetensis gen. nov., sp. nov., isolated from subsurface sediment.</title>
        <authorList>
            <person name="Wang Y.X."/>
            <person name="Huang F.Q."/>
            <person name="Nogi Y."/>
            <person name="Pang S.J."/>
            <person name="Wang P.K."/>
            <person name="Lv J."/>
        </authorList>
    </citation>
    <scope>NUCLEOTIDE SEQUENCE [LARGE SCALE GENOMIC DNA]</scope>
    <source>
        <strain evidence="2">fig4</strain>
    </source>
</reference>
<proteinExistence type="predicted"/>
<evidence type="ECO:0000313" key="2">
    <source>
        <dbReference type="Proteomes" id="UP000321062"/>
    </source>
</evidence>